<evidence type="ECO:0000313" key="2">
    <source>
        <dbReference type="Proteomes" id="UP000431901"/>
    </source>
</evidence>
<evidence type="ECO:0000313" key="1">
    <source>
        <dbReference type="EMBL" id="MXQ65280.1"/>
    </source>
</evidence>
<dbReference type="AlphaFoldDB" id="A0A6I4W8Z7"/>
<protein>
    <submittedName>
        <fullName evidence="1">Uncharacterized protein</fullName>
    </submittedName>
</protein>
<accession>A0A6I4W8Z7</accession>
<reference evidence="1 2" key="1">
    <citation type="submission" date="2019-12" db="EMBL/GenBank/DDBJ databases">
        <title>Nocardia macrotermitis sp. nov. and Nocardia aurantia sp. nov., isolated from the gut of the fungus growing-termite Macrotermes natalensis.</title>
        <authorList>
            <person name="Christine B."/>
            <person name="Rene B."/>
        </authorList>
    </citation>
    <scope>NUCLEOTIDE SEQUENCE [LARGE SCALE GENOMIC DNA]</scope>
    <source>
        <strain evidence="1 2">DSM 102126</strain>
    </source>
</reference>
<name>A0A6I4W8Z7_9ACTN</name>
<keyword evidence="2" id="KW-1185">Reference proteome</keyword>
<gene>
    <name evidence="1" type="ORF">GQ466_14675</name>
</gene>
<sequence length="170" mass="19185">MLTRADVSRRDLPDYRAETDSARVDALCGWTDDAPTGVHAGELRVFGQRWNDYIRGMGSDLRRSLYQSALEFETTEKAAAYFDQISRNCKAAAGKNGTLKFGWKYFRRVESLGCTKGGTCEKVSYVLTRGPLMLTMTFAEVSSGPHHESPQKTWQRADRYFATITGRIHD</sequence>
<proteinExistence type="predicted"/>
<dbReference type="RefSeq" id="WP_161103396.1">
    <property type="nucleotide sequence ID" value="NZ_JBHLYI010000010.1"/>
</dbReference>
<comment type="caution">
    <text evidence="1">The sequence shown here is derived from an EMBL/GenBank/DDBJ whole genome shotgun (WGS) entry which is preliminary data.</text>
</comment>
<dbReference type="EMBL" id="WUTW01000002">
    <property type="protein sequence ID" value="MXQ65280.1"/>
    <property type="molecule type" value="Genomic_DNA"/>
</dbReference>
<organism evidence="1 2">
    <name type="scientific">Actinomadura rayongensis</name>
    <dbReference type="NCBI Taxonomy" id="1429076"/>
    <lineage>
        <taxon>Bacteria</taxon>
        <taxon>Bacillati</taxon>
        <taxon>Actinomycetota</taxon>
        <taxon>Actinomycetes</taxon>
        <taxon>Streptosporangiales</taxon>
        <taxon>Thermomonosporaceae</taxon>
        <taxon>Actinomadura</taxon>
    </lineage>
</organism>
<dbReference type="Proteomes" id="UP000431901">
    <property type="component" value="Unassembled WGS sequence"/>
</dbReference>